<dbReference type="GO" id="GO:0005576">
    <property type="term" value="C:extracellular region"/>
    <property type="evidence" value="ECO:0007669"/>
    <property type="project" value="UniProtKB-SubCell"/>
</dbReference>
<dbReference type="InterPro" id="IPR008465">
    <property type="entry name" value="DAG1_C"/>
</dbReference>
<evidence type="ECO:0000256" key="15">
    <source>
        <dbReference type="ARBA" id="ARBA00023180"/>
    </source>
</evidence>
<dbReference type="GO" id="GO:0005509">
    <property type="term" value="F:calcium ion binding"/>
    <property type="evidence" value="ECO:0007669"/>
    <property type="project" value="InterPro"/>
</dbReference>
<feature type="region of interest" description="Disordered" evidence="25">
    <location>
        <begin position="756"/>
        <end position="778"/>
    </location>
</feature>
<dbReference type="GO" id="GO:0005654">
    <property type="term" value="C:nucleoplasm"/>
    <property type="evidence" value="ECO:0007669"/>
    <property type="project" value="UniProtKB-SubCell"/>
</dbReference>
<evidence type="ECO:0000256" key="3">
    <source>
        <dbReference type="ARBA" id="ARBA00004245"/>
    </source>
</evidence>
<dbReference type="PROSITE" id="PS51699">
    <property type="entry name" value="SEA_DG"/>
    <property type="match status" value="1"/>
</dbReference>
<evidence type="ECO:0000256" key="21">
    <source>
        <dbReference type="ARBA" id="ARBA00026224"/>
    </source>
</evidence>
<evidence type="ECO:0000256" key="1">
    <source>
        <dbReference type="ARBA" id="ARBA00004135"/>
    </source>
</evidence>
<dbReference type="GO" id="GO:0005856">
    <property type="term" value="C:cytoskeleton"/>
    <property type="evidence" value="ECO:0007669"/>
    <property type="project" value="UniProtKB-SubCell"/>
</dbReference>
<feature type="transmembrane region" description="Helical" evidence="26">
    <location>
        <begin position="788"/>
        <end position="814"/>
    </location>
</feature>
<evidence type="ECO:0000256" key="23">
    <source>
        <dbReference type="ARBA" id="ARBA00031034"/>
    </source>
</evidence>
<evidence type="ECO:0000259" key="27">
    <source>
        <dbReference type="PROSITE" id="PS51699"/>
    </source>
</evidence>
<evidence type="ECO:0000256" key="22">
    <source>
        <dbReference type="ARBA" id="ARBA00030092"/>
    </source>
</evidence>
<dbReference type="GO" id="GO:0042383">
    <property type="term" value="C:sarcolemma"/>
    <property type="evidence" value="ECO:0007669"/>
    <property type="project" value="UniProtKB-SubCell"/>
</dbReference>
<evidence type="ECO:0000256" key="8">
    <source>
        <dbReference type="ARBA" id="ARBA00022525"/>
    </source>
</evidence>
<dbReference type="InterPro" id="IPR041631">
    <property type="entry name" value="Alpha_DG1_N2"/>
</dbReference>
<dbReference type="SUPFAM" id="SSF111006">
    <property type="entry name" value="Dystroglycan, domain 2"/>
    <property type="match status" value="1"/>
</dbReference>
<feature type="domain" description="Peptidase S72" evidence="27">
    <location>
        <begin position="644"/>
        <end position="753"/>
    </location>
</feature>
<dbReference type="GO" id="GO:0016011">
    <property type="term" value="C:dystroglycan complex"/>
    <property type="evidence" value="ECO:0007669"/>
    <property type="project" value="TreeGrafter"/>
</dbReference>
<evidence type="ECO:0000256" key="2">
    <source>
        <dbReference type="ARBA" id="ARBA00004239"/>
    </source>
</evidence>
<dbReference type="GO" id="GO:0043236">
    <property type="term" value="F:laminin binding"/>
    <property type="evidence" value="ECO:0007669"/>
    <property type="project" value="TreeGrafter"/>
</dbReference>
<evidence type="ECO:0000256" key="19">
    <source>
        <dbReference type="ARBA" id="ARBA00023567"/>
    </source>
</evidence>
<dbReference type="PANTHER" id="PTHR21559:SF21">
    <property type="entry name" value="DYSTROGLYCAN 1"/>
    <property type="match status" value="1"/>
</dbReference>
<dbReference type="InterPro" id="IPR027468">
    <property type="entry name" value="Alpha-dystroglycan_domain_2"/>
</dbReference>
<evidence type="ECO:0000256" key="5">
    <source>
        <dbReference type="ARBA" id="ARBA00004642"/>
    </source>
</evidence>
<evidence type="ECO:0000256" key="20">
    <source>
        <dbReference type="ARBA" id="ARBA00024991"/>
    </source>
</evidence>
<protein>
    <recommendedName>
        <fullName evidence="21">Dystroglycan 1</fullName>
    </recommendedName>
    <alternativeName>
        <fullName evidence="23">Dystroglycan</fullName>
    </alternativeName>
    <alternativeName>
        <fullName evidence="22">Dystrophin-associated glycoprotein 1</fullName>
    </alternativeName>
</protein>
<evidence type="ECO:0000256" key="6">
    <source>
        <dbReference type="ARBA" id="ARBA00022475"/>
    </source>
</evidence>
<keyword evidence="18" id="KW-0628">Postsynaptic cell membrane</keyword>
<evidence type="ECO:0000256" key="4">
    <source>
        <dbReference type="ARBA" id="ARBA00004251"/>
    </source>
</evidence>
<evidence type="ECO:0000256" key="11">
    <source>
        <dbReference type="ARBA" id="ARBA00022729"/>
    </source>
</evidence>
<keyword evidence="17" id="KW-0539">Nucleus</keyword>
<sequence length="938" mass="102251">MAPGTLARLTTGLLGRAINLRFHRDPLSGPRRPLATRGPAGLVPSSICNRNRSSSLRLMAEIGRTYSPAPCRTKGSIRMGGIDRWLVISGAPVVWTTERSHAQEEVRLDAVDGTQRLLLRFGSSPPPSDARAGNISVHRSAAKATARPAVNDGLRRGTNALAAAPRRMSAAYASLLLFLLNAFAPFNVVTANNSKDLRVDGGLNDASAVVGKLFLYTIQPSAFAGHVRNYQISDAADGPLPDWLYWDELRAQLFGVPTQADVGHVYVQVTAIGALNRTHTQTATDVFDIHVREETATALCARRPAVSIGLLLDANATEMTAYERVGLMERAAKQLHVSADDLRLYSAEYERDARQRELLMAGSGNVPVAAHPDAGAILIWPIACGRTIDAEATKRVEELEKEAESGAIASKLGYGVTSWEVSSGKLTSRKLRRQLGRGITPSLGLYYSTESPIAMTEVDVIETTTPAAPTTQPPTTTTTTALPETTEETTTTEEEEDEEEEEVVETEETTSPMTTTTQKRTTRQSTWREVPMTTAAPRRPNDKKPVAISSLDAFTCKRGVVCRMNIPEATFTDEEDGDTRRLKLSLHPIDETTTDWLSLNGTQIMGLSLESGTFNYRLNARDSSDQLASIAFAVEVPPADEDEKFNHYYRVVINKSRQELLAEPAGLVELVGKLATALGDSDSSHITVRAVKDGSTVIEWSNNTLPKDVCAEASIRAIERVMVSKSGKIRKIFERHMGFHHPVTSVDTELIGNCDPLDNEVTPDDDDSTTESPDRKEKGVVSNQLDDLFLSTVLPVAIIIVLLVVAIVVACCLYRRNRSYKLAASKEAKSDYVSKGMPVVFPEEVGGRDDMATVTTPMLVKEERPPLVPPPFDATADVKRRSPSAPAEQRGVSVASATTEHENPLYKPPPPIELSSTRSPRPKHTLPHQREPPPYVPP</sequence>
<evidence type="ECO:0000256" key="18">
    <source>
        <dbReference type="ARBA" id="ARBA00023257"/>
    </source>
</evidence>
<dbReference type="GO" id="GO:0021675">
    <property type="term" value="P:nerve development"/>
    <property type="evidence" value="ECO:0007669"/>
    <property type="project" value="TreeGrafter"/>
</dbReference>
<evidence type="ECO:0000256" key="9">
    <source>
        <dbReference type="ARBA" id="ARBA00022553"/>
    </source>
</evidence>
<evidence type="ECO:0000256" key="12">
    <source>
        <dbReference type="ARBA" id="ARBA00022989"/>
    </source>
</evidence>
<keyword evidence="26" id="KW-0472">Membrane</keyword>
<dbReference type="Gene3D" id="3.30.70.1040">
    <property type="entry name" value="Dystroglycan, domain 2"/>
    <property type="match status" value="1"/>
</dbReference>
<evidence type="ECO:0000256" key="10">
    <source>
        <dbReference type="ARBA" id="ARBA00022692"/>
    </source>
</evidence>
<keyword evidence="8" id="KW-0964">Secreted</keyword>
<keyword evidence="11" id="KW-0732">Signal</keyword>
<keyword evidence="13" id="KW-0770">Synapse</keyword>
<comment type="function">
    <text evidence="19">The dystroglycan complex is involved in a number of processes including laminin and basement membrane assembly, sarcolemmal stability, cell survival, peripheral nerve myelination, nodal structure, cell migration, and epithelial polarization.</text>
</comment>
<keyword evidence="15" id="KW-0325">Glycoprotein</keyword>
<evidence type="ECO:0000256" key="25">
    <source>
        <dbReference type="SAM" id="MobiDB-lite"/>
    </source>
</evidence>
<evidence type="ECO:0000256" key="7">
    <source>
        <dbReference type="ARBA" id="ARBA00022490"/>
    </source>
</evidence>
<feature type="region of interest" description="Disordered" evidence="25">
    <location>
        <begin position="862"/>
        <end position="938"/>
    </location>
</feature>
<dbReference type="CDD" id="cd11303">
    <property type="entry name" value="Dystroglycan_repeat"/>
    <property type="match status" value="1"/>
</dbReference>
<evidence type="ECO:0000256" key="17">
    <source>
        <dbReference type="ARBA" id="ARBA00023242"/>
    </source>
</evidence>
<dbReference type="Proteomes" id="UP000887566">
    <property type="component" value="Unplaced"/>
</dbReference>
<dbReference type="SUPFAM" id="SSF49313">
    <property type="entry name" value="Cadherin-like"/>
    <property type="match status" value="2"/>
</dbReference>
<keyword evidence="28" id="KW-1185">Reference proteome</keyword>
<dbReference type="Pfam" id="PF18424">
    <property type="entry name" value="a_DG1_N2"/>
    <property type="match status" value="1"/>
</dbReference>
<keyword evidence="12 26" id="KW-1133">Transmembrane helix</keyword>
<keyword evidence="10 26" id="KW-0812">Transmembrane</keyword>
<comment type="function">
    <text evidence="20">Transmembrane protein that plays important roles in connecting the extracellular matrix to the cytoskeleton. Acts as a cell adhesion receptor in both muscle and non-muscle tissues. Receptor for both DMD and UTRN and, through these interactions, scaffolds axin to the cytoskeleton. Also functions in cell adhesion-mediated signaling and implicated in cell polarity.</text>
</comment>
<dbReference type="InterPro" id="IPR013783">
    <property type="entry name" value="Ig-like_fold"/>
</dbReference>
<feature type="compositionally biased region" description="Low complexity" evidence="25">
    <location>
        <begin position="464"/>
        <end position="484"/>
    </location>
</feature>
<proteinExistence type="predicted"/>
<reference evidence="29" key="1">
    <citation type="submission" date="2022-11" db="UniProtKB">
        <authorList>
            <consortium name="WormBaseParasite"/>
        </authorList>
    </citation>
    <scope>IDENTIFICATION</scope>
</reference>
<dbReference type="Pfam" id="PF05454">
    <property type="entry name" value="DAG1"/>
    <property type="match status" value="1"/>
</dbReference>
<evidence type="ECO:0000256" key="26">
    <source>
        <dbReference type="SAM" id="Phobius"/>
    </source>
</evidence>
<comment type="subcellular location">
    <subcellularLocation>
        <location evidence="1">Cell membrane</location>
        <location evidence="1">Sarcolemma</location>
    </subcellularLocation>
    <subcellularLocation>
        <location evidence="4">Cell membrane</location>
        <topology evidence="4">Single-pass type I membrane protein</topology>
    </subcellularLocation>
    <subcellularLocation>
        <location evidence="3">Cytoplasm</location>
        <location evidence="3">Cytoskeleton</location>
    </subcellularLocation>
    <subcellularLocation>
        <location evidence="5">Nucleus</location>
        <location evidence="5">Nucleoplasm</location>
    </subcellularLocation>
    <subcellularLocation>
        <location evidence="24">Postsynaptic cell membrane</location>
    </subcellularLocation>
    <subcellularLocation>
        <location evidence="2">Secreted</location>
        <location evidence="2">Extracellular space</location>
    </subcellularLocation>
</comment>
<dbReference type="InterPro" id="IPR015919">
    <property type="entry name" value="Cadherin-like_sf"/>
</dbReference>
<keyword evidence="7" id="KW-0963">Cytoplasm</keyword>
<keyword evidence="9" id="KW-0597">Phosphoprotein</keyword>
<evidence type="ECO:0000313" key="29">
    <source>
        <dbReference type="WBParaSite" id="PSAMB.scaffold2925size20532.g19702.t1"/>
    </source>
</evidence>
<evidence type="ECO:0000256" key="14">
    <source>
        <dbReference type="ARBA" id="ARBA00023157"/>
    </source>
</evidence>
<evidence type="ECO:0000256" key="13">
    <source>
        <dbReference type="ARBA" id="ARBA00023018"/>
    </source>
</evidence>
<evidence type="ECO:0000256" key="16">
    <source>
        <dbReference type="ARBA" id="ARBA00023212"/>
    </source>
</evidence>
<dbReference type="GO" id="GO:0045211">
    <property type="term" value="C:postsynaptic membrane"/>
    <property type="evidence" value="ECO:0007669"/>
    <property type="project" value="UniProtKB-SubCell"/>
</dbReference>
<evidence type="ECO:0000256" key="24">
    <source>
        <dbReference type="ARBA" id="ARBA00034100"/>
    </source>
</evidence>
<dbReference type="GO" id="GO:0007411">
    <property type="term" value="P:axon guidance"/>
    <property type="evidence" value="ECO:0007669"/>
    <property type="project" value="TreeGrafter"/>
</dbReference>
<dbReference type="Gene3D" id="2.60.40.10">
    <property type="entry name" value="Immunoglobulins"/>
    <property type="match status" value="2"/>
</dbReference>
<dbReference type="Pfam" id="PF05345">
    <property type="entry name" value="He_PIG"/>
    <property type="match status" value="1"/>
</dbReference>
<dbReference type="InterPro" id="IPR030398">
    <property type="entry name" value="SEA_DG_dom"/>
</dbReference>
<accession>A0A914W0Z4</accession>
<dbReference type="InterPro" id="IPR006644">
    <property type="entry name" value="Cadg"/>
</dbReference>
<feature type="compositionally biased region" description="Acidic residues" evidence="25">
    <location>
        <begin position="757"/>
        <end position="769"/>
    </location>
</feature>
<dbReference type="AlphaFoldDB" id="A0A914W0Z4"/>
<evidence type="ECO:0000313" key="28">
    <source>
        <dbReference type="Proteomes" id="UP000887566"/>
    </source>
</evidence>
<dbReference type="SMART" id="SM00736">
    <property type="entry name" value="CADG"/>
    <property type="match status" value="2"/>
</dbReference>
<organism evidence="28 29">
    <name type="scientific">Plectus sambesii</name>
    <dbReference type="NCBI Taxonomy" id="2011161"/>
    <lineage>
        <taxon>Eukaryota</taxon>
        <taxon>Metazoa</taxon>
        <taxon>Ecdysozoa</taxon>
        <taxon>Nematoda</taxon>
        <taxon>Chromadorea</taxon>
        <taxon>Plectida</taxon>
        <taxon>Plectina</taxon>
        <taxon>Plectoidea</taxon>
        <taxon>Plectidae</taxon>
        <taxon>Plectus</taxon>
    </lineage>
</organism>
<dbReference type="GO" id="GO:0002009">
    <property type="term" value="P:morphogenesis of an epithelium"/>
    <property type="evidence" value="ECO:0007669"/>
    <property type="project" value="TreeGrafter"/>
</dbReference>
<dbReference type="WBParaSite" id="PSAMB.scaffold2925size20532.g19702.t1">
    <property type="protein sequence ID" value="PSAMB.scaffold2925size20532.g19702.t1"/>
    <property type="gene ID" value="PSAMB.scaffold2925size20532.g19702"/>
</dbReference>
<keyword evidence="16" id="KW-0206">Cytoskeleton</keyword>
<keyword evidence="14" id="KW-1015">Disulfide bond</keyword>
<feature type="region of interest" description="Disordered" evidence="25">
    <location>
        <begin position="464"/>
        <end position="528"/>
    </location>
</feature>
<keyword evidence="6" id="KW-1003">Cell membrane</keyword>
<feature type="compositionally biased region" description="Acidic residues" evidence="25">
    <location>
        <begin position="485"/>
        <end position="508"/>
    </location>
</feature>
<dbReference type="PANTHER" id="PTHR21559">
    <property type="entry name" value="DYSTROGLYCAN-RELATED"/>
    <property type="match status" value="1"/>
</dbReference>
<name>A0A914W0Z4_9BILA</name>